<reference evidence="4" key="2">
    <citation type="submission" date="2021-09" db="EMBL/GenBank/DDBJ databases">
        <authorList>
            <person name="Gilroy R."/>
        </authorList>
    </citation>
    <scope>NUCLEOTIDE SEQUENCE</scope>
    <source>
        <strain evidence="4">CHK139-4039</strain>
    </source>
</reference>
<feature type="non-terminal residue" evidence="4">
    <location>
        <position position="1"/>
    </location>
</feature>
<accession>A0A9D2UML5</accession>
<evidence type="ECO:0000313" key="4">
    <source>
        <dbReference type="EMBL" id="HJE77822.1"/>
    </source>
</evidence>
<dbReference type="Gene3D" id="1.10.357.10">
    <property type="entry name" value="Tetracycline Repressor, domain 2"/>
    <property type="match status" value="1"/>
</dbReference>
<evidence type="ECO:0000313" key="5">
    <source>
        <dbReference type="Proteomes" id="UP000743760"/>
    </source>
</evidence>
<dbReference type="InterPro" id="IPR001647">
    <property type="entry name" value="HTH_TetR"/>
</dbReference>
<sequence>VANKNEILELAIAVLRRGEPLTLDAVAKEVGLTKAGLVHHFRTKEVLAEAVGDRIAEHWEDDMRAQTADDSTAEGRLRAYVDYAMTGTFDYSDLALIADMRLRDQLCRRWVERLGPWFGLDIDGSLERRARLRAARIMADGAWFAKALGIPTAHAGEEQAVREVALSLLDSQGD</sequence>
<dbReference type="SUPFAM" id="SSF46689">
    <property type="entry name" value="Homeodomain-like"/>
    <property type="match status" value="1"/>
</dbReference>
<dbReference type="InterPro" id="IPR041479">
    <property type="entry name" value="TetR_CgmR_C"/>
</dbReference>
<dbReference type="SUPFAM" id="SSF48498">
    <property type="entry name" value="Tetracyclin repressor-like, C-terminal domain"/>
    <property type="match status" value="1"/>
</dbReference>
<dbReference type="Pfam" id="PF00440">
    <property type="entry name" value="TetR_N"/>
    <property type="match status" value="1"/>
</dbReference>
<feature type="domain" description="TetR transcriptional regulator CgmR-like C-terminal" evidence="3">
    <location>
        <begin position="75"/>
        <end position="164"/>
    </location>
</feature>
<comment type="caution">
    <text evidence="4">The sequence shown here is derived from an EMBL/GenBank/DDBJ whole genome shotgun (WGS) entry which is preliminary data.</text>
</comment>
<reference evidence="4" key="1">
    <citation type="journal article" date="2021" name="PeerJ">
        <title>Extensive microbial diversity within the chicken gut microbiome revealed by metagenomics and culture.</title>
        <authorList>
            <person name="Gilroy R."/>
            <person name="Ravi A."/>
            <person name="Getino M."/>
            <person name="Pursley I."/>
            <person name="Horton D.L."/>
            <person name="Alikhan N.F."/>
            <person name="Baker D."/>
            <person name="Gharbi K."/>
            <person name="Hall N."/>
            <person name="Watson M."/>
            <person name="Adriaenssens E.M."/>
            <person name="Foster-Nyarko E."/>
            <person name="Jarju S."/>
            <person name="Secka A."/>
            <person name="Antonio M."/>
            <person name="Oren A."/>
            <person name="Chaudhuri R.R."/>
            <person name="La Ragione R."/>
            <person name="Hildebrand F."/>
            <person name="Pallen M.J."/>
        </authorList>
    </citation>
    <scope>NUCLEOTIDE SEQUENCE</scope>
    <source>
        <strain evidence="4">CHK139-4039</strain>
    </source>
</reference>
<dbReference type="Proteomes" id="UP000743760">
    <property type="component" value="Unassembled WGS sequence"/>
</dbReference>
<name>A0A9D2UML5_BREEP</name>
<dbReference type="EMBL" id="DYXR01000242">
    <property type="protein sequence ID" value="HJE77822.1"/>
    <property type="molecule type" value="Genomic_DNA"/>
</dbReference>
<dbReference type="InterPro" id="IPR009057">
    <property type="entry name" value="Homeodomain-like_sf"/>
</dbReference>
<organism evidence="4 5">
    <name type="scientific">Brevibacterium epidermidis</name>
    <dbReference type="NCBI Taxonomy" id="1698"/>
    <lineage>
        <taxon>Bacteria</taxon>
        <taxon>Bacillati</taxon>
        <taxon>Actinomycetota</taxon>
        <taxon>Actinomycetes</taxon>
        <taxon>Micrococcales</taxon>
        <taxon>Brevibacteriaceae</taxon>
        <taxon>Brevibacterium</taxon>
    </lineage>
</organism>
<dbReference type="GO" id="GO:0003677">
    <property type="term" value="F:DNA binding"/>
    <property type="evidence" value="ECO:0007669"/>
    <property type="project" value="UniProtKB-KW"/>
</dbReference>
<feature type="domain" description="HTH tetR-type" evidence="2">
    <location>
        <begin position="20"/>
        <end position="51"/>
    </location>
</feature>
<dbReference type="AlphaFoldDB" id="A0A9D2UML5"/>
<dbReference type="InterPro" id="IPR036271">
    <property type="entry name" value="Tet_transcr_reg_TetR-rel_C_sf"/>
</dbReference>
<evidence type="ECO:0000259" key="3">
    <source>
        <dbReference type="Pfam" id="PF17937"/>
    </source>
</evidence>
<dbReference type="Pfam" id="PF17937">
    <property type="entry name" value="TetR_C_28"/>
    <property type="match status" value="1"/>
</dbReference>
<evidence type="ECO:0000256" key="1">
    <source>
        <dbReference type="ARBA" id="ARBA00023125"/>
    </source>
</evidence>
<gene>
    <name evidence="4" type="ORF">K8V74_07750</name>
</gene>
<evidence type="ECO:0000259" key="2">
    <source>
        <dbReference type="Pfam" id="PF00440"/>
    </source>
</evidence>
<protein>
    <submittedName>
        <fullName evidence="4">TetR/AcrR family transcriptional regulator</fullName>
    </submittedName>
</protein>
<keyword evidence="1" id="KW-0238">DNA-binding</keyword>
<proteinExistence type="predicted"/>